<evidence type="ECO:0000313" key="2">
    <source>
        <dbReference type="Proteomes" id="UP000499080"/>
    </source>
</evidence>
<sequence length="91" mass="9931">LPKLEKLCLPPVGDVLALPNVGKYPLAPPLCGTILLTSGSVLPSIFSYLHNMAHGLLSFGVQYESYYLNVDENLLVVSCLVDGGRYRNRLL</sequence>
<gene>
    <name evidence="1" type="ORF">AVEN_41312_1</name>
</gene>
<dbReference type="Proteomes" id="UP000499080">
    <property type="component" value="Unassembled WGS sequence"/>
</dbReference>
<comment type="caution">
    <text evidence="1">The sequence shown here is derived from an EMBL/GenBank/DDBJ whole genome shotgun (WGS) entry which is preliminary data.</text>
</comment>
<feature type="non-terminal residue" evidence="1">
    <location>
        <position position="1"/>
    </location>
</feature>
<dbReference type="AlphaFoldDB" id="A0A4Y2EBB3"/>
<organism evidence="1 2">
    <name type="scientific">Araneus ventricosus</name>
    <name type="common">Orbweaver spider</name>
    <name type="synonym">Epeira ventricosa</name>
    <dbReference type="NCBI Taxonomy" id="182803"/>
    <lineage>
        <taxon>Eukaryota</taxon>
        <taxon>Metazoa</taxon>
        <taxon>Ecdysozoa</taxon>
        <taxon>Arthropoda</taxon>
        <taxon>Chelicerata</taxon>
        <taxon>Arachnida</taxon>
        <taxon>Araneae</taxon>
        <taxon>Araneomorphae</taxon>
        <taxon>Entelegynae</taxon>
        <taxon>Araneoidea</taxon>
        <taxon>Araneidae</taxon>
        <taxon>Araneus</taxon>
    </lineage>
</organism>
<dbReference type="EMBL" id="BGPR01091887">
    <property type="protein sequence ID" value="GBM25154.1"/>
    <property type="molecule type" value="Genomic_DNA"/>
</dbReference>
<evidence type="ECO:0000313" key="1">
    <source>
        <dbReference type="EMBL" id="GBM25154.1"/>
    </source>
</evidence>
<proteinExistence type="predicted"/>
<protein>
    <submittedName>
        <fullName evidence="1">Uncharacterized protein</fullName>
    </submittedName>
</protein>
<keyword evidence="2" id="KW-1185">Reference proteome</keyword>
<name>A0A4Y2EBB3_ARAVE</name>
<reference evidence="1 2" key="1">
    <citation type="journal article" date="2019" name="Sci. Rep.">
        <title>Orb-weaving spider Araneus ventricosus genome elucidates the spidroin gene catalogue.</title>
        <authorList>
            <person name="Kono N."/>
            <person name="Nakamura H."/>
            <person name="Ohtoshi R."/>
            <person name="Moran D.A.P."/>
            <person name="Shinohara A."/>
            <person name="Yoshida Y."/>
            <person name="Fujiwara M."/>
            <person name="Mori M."/>
            <person name="Tomita M."/>
            <person name="Arakawa K."/>
        </authorList>
    </citation>
    <scope>NUCLEOTIDE SEQUENCE [LARGE SCALE GENOMIC DNA]</scope>
</reference>
<accession>A0A4Y2EBB3</accession>